<proteinExistence type="predicted"/>
<feature type="transmembrane region" description="Helical" evidence="6">
    <location>
        <begin position="39"/>
        <end position="62"/>
    </location>
</feature>
<dbReference type="InterPro" id="IPR027379">
    <property type="entry name" value="CLS_N"/>
</dbReference>
<dbReference type="OrthoDB" id="7596142at2"/>
<sequence length="120" mass="13585">MDFMTFLLDVLIIFVFIMWFWLLITVMGDLFRRHDVGGFAKVIWVIFLVLLPYLGVFAYLLTQGSGMARRNMAQAEKARDELRSIVGFSAADELEKLDRLKAAGSISADEHASLRARLVG</sequence>
<dbReference type="AlphaFoldDB" id="A0A7C9KY70"/>
<evidence type="ECO:0000259" key="7">
    <source>
        <dbReference type="Pfam" id="PF13396"/>
    </source>
</evidence>
<protein>
    <recommendedName>
        <fullName evidence="7">Cardiolipin synthase N-terminal domain-containing protein</fullName>
    </recommendedName>
</protein>
<keyword evidence="5 6" id="KW-0472">Membrane</keyword>
<dbReference type="RefSeq" id="WP_152578393.1">
    <property type="nucleotide sequence ID" value="NZ_WIOL01000004.1"/>
</dbReference>
<comment type="caution">
    <text evidence="8">The sequence shown here is derived from an EMBL/GenBank/DDBJ whole genome shotgun (WGS) entry which is preliminary data.</text>
</comment>
<evidence type="ECO:0000256" key="3">
    <source>
        <dbReference type="ARBA" id="ARBA00022692"/>
    </source>
</evidence>
<name>A0A7C9KY70_9SPHN</name>
<evidence type="ECO:0000256" key="6">
    <source>
        <dbReference type="SAM" id="Phobius"/>
    </source>
</evidence>
<accession>A0A7C9KY70</accession>
<feature type="transmembrane region" description="Helical" evidence="6">
    <location>
        <begin position="7"/>
        <end position="27"/>
    </location>
</feature>
<dbReference type="Pfam" id="PF13396">
    <property type="entry name" value="PLDc_N"/>
    <property type="match status" value="1"/>
</dbReference>
<evidence type="ECO:0000256" key="1">
    <source>
        <dbReference type="ARBA" id="ARBA00004651"/>
    </source>
</evidence>
<feature type="domain" description="Cardiolipin synthase N-terminal" evidence="7">
    <location>
        <begin position="17"/>
        <end position="61"/>
    </location>
</feature>
<keyword evidence="3 6" id="KW-0812">Transmembrane</keyword>
<dbReference type="Proteomes" id="UP000481327">
    <property type="component" value="Unassembled WGS sequence"/>
</dbReference>
<gene>
    <name evidence="8" type="ORF">F3168_11725</name>
</gene>
<evidence type="ECO:0000313" key="9">
    <source>
        <dbReference type="Proteomes" id="UP000481327"/>
    </source>
</evidence>
<evidence type="ECO:0000256" key="2">
    <source>
        <dbReference type="ARBA" id="ARBA00022475"/>
    </source>
</evidence>
<dbReference type="EMBL" id="WIOL01000004">
    <property type="protein sequence ID" value="MQT17926.1"/>
    <property type="molecule type" value="Genomic_DNA"/>
</dbReference>
<organism evidence="8 9">
    <name type="scientific">Sandarakinorhabdus fusca</name>
    <dbReference type="NCBI Taxonomy" id="1439888"/>
    <lineage>
        <taxon>Bacteria</taxon>
        <taxon>Pseudomonadati</taxon>
        <taxon>Pseudomonadota</taxon>
        <taxon>Alphaproteobacteria</taxon>
        <taxon>Sphingomonadales</taxon>
        <taxon>Sphingosinicellaceae</taxon>
        <taxon>Sandarakinorhabdus</taxon>
    </lineage>
</organism>
<keyword evidence="2" id="KW-1003">Cell membrane</keyword>
<keyword evidence="4 6" id="KW-1133">Transmembrane helix</keyword>
<reference evidence="8 9" key="1">
    <citation type="submission" date="2019-09" db="EMBL/GenBank/DDBJ databases">
        <title>Polymorphobacter sp. isolated from a lake in China.</title>
        <authorList>
            <person name="Liu Z."/>
        </authorList>
    </citation>
    <scope>NUCLEOTIDE SEQUENCE [LARGE SCALE GENOMIC DNA]</scope>
    <source>
        <strain evidence="8 9">D40P</strain>
    </source>
</reference>
<comment type="subcellular location">
    <subcellularLocation>
        <location evidence="1">Cell membrane</location>
        <topology evidence="1">Multi-pass membrane protein</topology>
    </subcellularLocation>
</comment>
<dbReference type="GO" id="GO:0005886">
    <property type="term" value="C:plasma membrane"/>
    <property type="evidence" value="ECO:0007669"/>
    <property type="project" value="UniProtKB-SubCell"/>
</dbReference>
<evidence type="ECO:0000256" key="5">
    <source>
        <dbReference type="ARBA" id="ARBA00023136"/>
    </source>
</evidence>
<keyword evidence="9" id="KW-1185">Reference proteome</keyword>
<evidence type="ECO:0000313" key="8">
    <source>
        <dbReference type="EMBL" id="MQT17926.1"/>
    </source>
</evidence>
<evidence type="ECO:0000256" key="4">
    <source>
        <dbReference type="ARBA" id="ARBA00022989"/>
    </source>
</evidence>